<dbReference type="Proteomes" id="UP001189429">
    <property type="component" value="Unassembled WGS sequence"/>
</dbReference>
<organism evidence="1 2">
    <name type="scientific">Prorocentrum cordatum</name>
    <dbReference type="NCBI Taxonomy" id="2364126"/>
    <lineage>
        <taxon>Eukaryota</taxon>
        <taxon>Sar</taxon>
        <taxon>Alveolata</taxon>
        <taxon>Dinophyceae</taxon>
        <taxon>Prorocentrales</taxon>
        <taxon>Prorocentraceae</taxon>
        <taxon>Prorocentrum</taxon>
    </lineage>
</organism>
<reference evidence="1" key="1">
    <citation type="submission" date="2023-10" db="EMBL/GenBank/DDBJ databases">
        <authorList>
            <person name="Chen Y."/>
            <person name="Shah S."/>
            <person name="Dougan E. K."/>
            <person name="Thang M."/>
            <person name="Chan C."/>
        </authorList>
    </citation>
    <scope>NUCLEOTIDE SEQUENCE [LARGE SCALE GENOMIC DNA]</scope>
</reference>
<protein>
    <submittedName>
        <fullName evidence="1">Uncharacterized protein</fullName>
    </submittedName>
</protein>
<accession>A0ABN9W450</accession>
<name>A0ABN9W450_9DINO</name>
<evidence type="ECO:0000313" key="2">
    <source>
        <dbReference type="Proteomes" id="UP001189429"/>
    </source>
</evidence>
<keyword evidence="2" id="KW-1185">Reference proteome</keyword>
<evidence type="ECO:0000313" key="1">
    <source>
        <dbReference type="EMBL" id="CAK0880872.1"/>
    </source>
</evidence>
<comment type="caution">
    <text evidence="1">The sequence shown here is derived from an EMBL/GenBank/DDBJ whole genome shotgun (WGS) entry which is preliminary data.</text>
</comment>
<dbReference type="EMBL" id="CAUYUJ010018127">
    <property type="protein sequence ID" value="CAK0880872.1"/>
    <property type="molecule type" value="Genomic_DNA"/>
</dbReference>
<proteinExistence type="predicted"/>
<gene>
    <name evidence="1" type="ORF">PCOR1329_LOCUS63894</name>
</gene>
<sequence length="127" mass="13237">MMTGAPIFCNALSIAISIGTSLKTNSSHNNGSPRLSCSLEVSSSMKSDAPILGSALEIIIPVGLTMKGGATRRSPDAIILSKPLKITSVMKKNIGTLQITLSISSSMQGDKITVLSISLKNSSSMRK</sequence>